<dbReference type="PRINTS" id="PR00344">
    <property type="entry name" value="BCTRLSENSOR"/>
</dbReference>
<dbReference type="CDD" id="cd06225">
    <property type="entry name" value="HAMP"/>
    <property type="match status" value="1"/>
</dbReference>
<evidence type="ECO:0000256" key="4">
    <source>
        <dbReference type="ARBA" id="ARBA00022475"/>
    </source>
</evidence>
<dbReference type="PANTHER" id="PTHR45528">
    <property type="entry name" value="SENSOR HISTIDINE KINASE CPXA"/>
    <property type="match status" value="1"/>
</dbReference>
<dbReference type="InterPro" id="IPR036097">
    <property type="entry name" value="HisK_dim/P_sf"/>
</dbReference>
<evidence type="ECO:0000256" key="1">
    <source>
        <dbReference type="ARBA" id="ARBA00000085"/>
    </source>
</evidence>
<keyword evidence="12" id="KW-0902">Two-component regulatory system</keyword>
<feature type="domain" description="Histidine kinase" evidence="15">
    <location>
        <begin position="249"/>
        <end position="465"/>
    </location>
</feature>
<dbReference type="InterPro" id="IPR003661">
    <property type="entry name" value="HisK_dim/P_dom"/>
</dbReference>
<evidence type="ECO:0000256" key="6">
    <source>
        <dbReference type="ARBA" id="ARBA00022679"/>
    </source>
</evidence>
<dbReference type="InterPro" id="IPR005467">
    <property type="entry name" value="His_kinase_dom"/>
</dbReference>
<dbReference type="FunFam" id="1.10.287.130:FF:000001">
    <property type="entry name" value="Two-component sensor histidine kinase"/>
    <property type="match status" value="1"/>
</dbReference>
<evidence type="ECO:0000256" key="10">
    <source>
        <dbReference type="ARBA" id="ARBA00022840"/>
    </source>
</evidence>
<keyword evidence="10" id="KW-0067">ATP-binding</keyword>
<comment type="catalytic activity">
    <reaction evidence="1">
        <text>ATP + protein L-histidine = ADP + protein N-phospho-L-histidine.</text>
        <dbReference type="EC" id="2.7.13.3"/>
    </reaction>
</comment>
<keyword evidence="5" id="KW-0597">Phosphoprotein</keyword>
<name>A0A248TMN8_9BACI</name>
<dbReference type="InterPro" id="IPR036890">
    <property type="entry name" value="HATPase_C_sf"/>
</dbReference>
<dbReference type="Proteomes" id="UP000215137">
    <property type="component" value="Chromosome"/>
</dbReference>
<organism evidence="17 18">
    <name type="scientific">Cytobacillus kochii</name>
    <dbReference type="NCBI Taxonomy" id="859143"/>
    <lineage>
        <taxon>Bacteria</taxon>
        <taxon>Bacillati</taxon>
        <taxon>Bacillota</taxon>
        <taxon>Bacilli</taxon>
        <taxon>Bacillales</taxon>
        <taxon>Bacillaceae</taxon>
        <taxon>Cytobacillus</taxon>
    </lineage>
</organism>
<dbReference type="Gene3D" id="1.10.287.130">
    <property type="match status" value="1"/>
</dbReference>
<dbReference type="InterPro" id="IPR003594">
    <property type="entry name" value="HATPase_dom"/>
</dbReference>
<dbReference type="Gene3D" id="6.10.340.10">
    <property type="match status" value="1"/>
</dbReference>
<reference evidence="17 18" key="1">
    <citation type="submission" date="2017-08" db="EMBL/GenBank/DDBJ databases">
        <title>Complete Genome Sequence of Bacillus kochii Oregon-R-modENCODE STRAIN BDGP4, isolated from Drosophila melanogaster gut.</title>
        <authorList>
            <person name="Wan K.H."/>
            <person name="Yu C."/>
            <person name="Park S."/>
            <person name="Hammonds A.S."/>
            <person name="Booth B.W."/>
            <person name="Celniker S.E."/>
        </authorList>
    </citation>
    <scope>NUCLEOTIDE SEQUENCE [LARGE SCALE GENOMIC DNA]</scope>
    <source>
        <strain evidence="17 18">BDGP4</strain>
    </source>
</reference>
<keyword evidence="11 14" id="KW-1133">Transmembrane helix</keyword>
<evidence type="ECO:0000256" key="7">
    <source>
        <dbReference type="ARBA" id="ARBA00022692"/>
    </source>
</evidence>
<dbReference type="GO" id="GO:0005886">
    <property type="term" value="C:plasma membrane"/>
    <property type="evidence" value="ECO:0007669"/>
    <property type="project" value="UniProtKB-SubCell"/>
</dbReference>
<dbReference type="InterPro" id="IPR004358">
    <property type="entry name" value="Sig_transdc_His_kin-like_C"/>
</dbReference>
<dbReference type="InterPro" id="IPR050398">
    <property type="entry name" value="HssS/ArlS-like"/>
</dbReference>
<proteinExistence type="predicted"/>
<dbReference type="GO" id="GO:0005524">
    <property type="term" value="F:ATP binding"/>
    <property type="evidence" value="ECO:0007669"/>
    <property type="project" value="UniProtKB-KW"/>
</dbReference>
<dbReference type="SMART" id="SM00388">
    <property type="entry name" value="HisKA"/>
    <property type="match status" value="1"/>
</dbReference>
<dbReference type="PANTHER" id="PTHR45528:SF1">
    <property type="entry name" value="SENSOR HISTIDINE KINASE CPXA"/>
    <property type="match status" value="1"/>
</dbReference>
<evidence type="ECO:0000256" key="12">
    <source>
        <dbReference type="ARBA" id="ARBA00023012"/>
    </source>
</evidence>
<dbReference type="SUPFAM" id="SSF55874">
    <property type="entry name" value="ATPase domain of HSP90 chaperone/DNA topoisomerase II/histidine kinase"/>
    <property type="match status" value="1"/>
</dbReference>
<keyword evidence="4" id="KW-1003">Cell membrane</keyword>
<dbReference type="AlphaFoldDB" id="A0A248TMN8"/>
<sequence>MKYLTDTLAKKLWLTVTIAILITIVYSYILSYLFYEKLYVENVEDTLLEEGLALASDYKGGEISTDLKEKVAWYNDKSETDIIMVDNPRELSACFPFEMKYDSLINGEEREQLLKGNPIYKTGFEERFDTRIMGVIIPLLDDNRLAGIIYVYLPLEKISDITQDFAYLWMLAAFIFLLFAIMTGTFLIKRMTSPLMEMKLAAEQVSRGNYNVQLSTNQQDEIGELASAFNSMATSIQKEDDRKREFLANVSHELRTPISYVKGYSDALKSGLVTNEEDHEKYLALIYREATRMERLVGDLLDLSKLETDDYRLVKAPIPLAQLLEDVVQKYSPRIKRKGLSIEVDLDPDIIIIADEGRIEQIMQNIFDNAIRYTDEGTLLLDLFQTEDGCCIQLEDSGIGIPEEDLDKIRQRFYRVNKARTRADGGTGLGLAIVEKLVHLHEGRLLIQSEYNIGTTIQIILPMVNDH</sequence>
<evidence type="ECO:0000313" key="18">
    <source>
        <dbReference type="Proteomes" id="UP000215137"/>
    </source>
</evidence>
<feature type="transmembrane region" description="Helical" evidence="14">
    <location>
        <begin position="166"/>
        <end position="188"/>
    </location>
</feature>
<feature type="domain" description="HAMP" evidence="16">
    <location>
        <begin position="189"/>
        <end position="241"/>
    </location>
</feature>
<evidence type="ECO:0000256" key="11">
    <source>
        <dbReference type="ARBA" id="ARBA00022989"/>
    </source>
</evidence>
<evidence type="ECO:0000256" key="3">
    <source>
        <dbReference type="ARBA" id="ARBA00012438"/>
    </source>
</evidence>
<dbReference type="CDD" id="cd00075">
    <property type="entry name" value="HATPase"/>
    <property type="match status" value="1"/>
</dbReference>
<evidence type="ECO:0000313" key="17">
    <source>
        <dbReference type="EMBL" id="ASV69350.1"/>
    </source>
</evidence>
<accession>A0A248TMN8</accession>
<comment type="subcellular location">
    <subcellularLocation>
        <location evidence="2">Cell membrane</location>
        <topology evidence="2">Multi-pass membrane protein</topology>
    </subcellularLocation>
</comment>
<feature type="transmembrane region" description="Helical" evidence="14">
    <location>
        <begin position="12"/>
        <end position="35"/>
    </location>
</feature>
<evidence type="ECO:0000256" key="5">
    <source>
        <dbReference type="ARBA" id="ARBA00022553"/>
    </source>
</evidence>
<dbReference type="KEGG" id="bko:CKF48_19750"/>
<dbReference type="PROSITE" id="PS50885">
    <property type="entry name" value="HAMP"/>
    <property type="match status" value="1"/>
</dbReference>
<dbReference type="SMART" id="SM00387">
    <property type="entry name" value="HATPase_c"/>
    <property type="match status" value="1"/>
</dbReference>
<dbReference type="CDD" id="cd00082">
    <property type="entry name" value="HisKA"/>
    <property type="match status" value="1"/>
</dbReference>
<dbReference type="GO" id="GO:0000155">
    <property type="term" value="F:phosphorelay sensor kinase activity"/>
    <property type="evidence" value="ECO:0007669"/>
    <property type="project" value="InterPro"/>
</dbReference>
<dbReference type="Gene3D" id="3.30.565.10">
    <property type="entry name" value="Histidine kinase-like ATPase, C-terminal domain"/>
    <property type="match status" value="1"/>
</dbReference>
<keyword evidence="18" id="KW-1185">Reference proteome</keyword>
<evidence type="ECO:0000256" key="8">
    <source>
        <dbReference type="ARBA" id="ARBA00022741"/>
    </source>
</evidence>
<dbReference type="OrthoDB" id="3436at2"/>
<dbReference type="SUPFAM" id="SSF47384">
    <property type="entry name" value="Homodimeric domain of signal transducing histidine kinase"/>
    <property type="match status" value="1"/>
</dbReference>
<dbReference type="SUPFAM" id="SSF158472">
    <property type="entry name" value="HAMP domain-like"/>
    <property type="match status" value="1"/>
</dbReference>
<evidence type="ECO:0000259" key="15">
    <source>
        <dbReference type="PROSITE" id="PS50109"/>
    </source>
</evidence>
<keyword evidence="13 14" id="KW-0472">Membrane</keyword>
<keyword evidence="7 14" id="KW-0812">Transmembrane</keyword>
<dbReference type="RefSeq" id="WP_095372913.1">
    <property type="nucleotide sequence ID" value="NZ_CP022983.1"/>
</dbReference>
<keyword evidence="9 17" id="KW-0418">Kinase</keyword>
<dbReference type="PROSITE" id="PS50109">
    <property type="entry name" value="HIS_KIN"/>
    <property type="match status" value="1"/>
</dbReference>
<gene>
    <name evidence="17" type="ORF">CKF48_19750</name>
</gene>
<evidence type="ECO:0000259" key="16">
    <source>
        <dbReference type="PROSITE" id="PS50885"/>
    </source>
</evidence>
<evidence type="ECO:0000256" key="9">
    <source>
        <dbReference type="ARBA" id="ARBA00022777"/>
    </source>
</evidence>
<dbReference type="InterPro" id="IPR003660">
    <property type="entry name" value="HAMP_dom"/>
</dbReference>
<protein>
    <recommendedName>
        <fullName evidence="3">histidine kinase</fullName>
        <ecNumber evidence="3">2.7.13.3</ecNumber>
    </recommendedName>
</protein>
<dbReference type="EMBL" id="CP022983">
    <property type="protein sequence ID" value="ASV69350.1"/>
    <property type="molecule type" value="Genomic_DNA"/>
</dbReference>
<dbReference type="SMART" id="SM00304">
    <property type="entry name" value="HAMP"/>
    <property type="match status" value="1"/>
</dbReference>
<dbReference type="Pfam" id="PF00512">
    <property type="entry name" value="HisKA"/>
    <property type="match status" value="1"/>
</dbReference>
<dbReference type="Pfam" id="PF00672">
    <property type="entry name" value="HAMP"/>
    <property type="match status" value="1"/>
</dbReference>
<keyword evidence="8" id="KW-0547">Nucleotide-binding</keyword>
<evidence type="ECO:0000256" key="14">
    <source>
        <dbReference type="SAM" id="Phobius"/>
    </source>
</evidence>
<dbReference type="EC" id="2.7.13.3" evidence="3"/>
<dbReference type="Pfam" id="PF02518">
    <property type="entry name" value="HATPase_c"/>
    <property type="match status" value="1"/>
</dbReference>
<evidence type="ECO:0000256" key="13">
    <source>
        <dbReference type="ARBA" id="ARBA00023136"/>
    </source>
</evidence>
<keyword evidence="6" id="KW-0808">Transferase</keyword>
<dbReference type="FunFam" id="3.30.565.10:FF:000006">
    <property type="entry name" value="Sensor histidine kinase WalK"/>
    <property type="match status" value="1"/>
</dbReference>
<evidence type="ECO:0000256" key="2">
    <source>
        <dbReference type="ARBA" id="ARBA00004651"/>
    </source>
</evidence>